<dbReference type="AlphaFoldDB" id="A0A8K0UFQ1"/>
<keyword evidence="1" id="KW-0732">Signal</keyword>
<feature type="chain" id="PRO_5035434913" description="Secreted protein" evidence="1">
    <location>
        <begin position="24"/>
        <end position="130"/>
    </location>
</feature>
<organism evidence="2 3">
    <name type="scientific">Cristinia sonorae</name>
    <dbReference type="NCBI Taxonomy" id="1940300"/>
    <lineage>
        <taxon>Eukaryota</taxon>
        <taxon>Fungi</taxon>
        <taxon>Dikarya</taxon>
        <taxon>Basidiomycota</taxon>
        <taxon>Agaricomycotina</taxon>
        <taxon>Agaricomycetes</taxon>
        <taxon>Agaricomycetidae</taxon>
        <taxon>Agaricales</taxon>
        <taxon>Pleurotineae</taxon>
        <taxon>Stephanosporaceae</taxon>
        <taxon>Cristinia</taxon>
    </lineage>
</organism>
<comment type="caution">
    <text evidence="2">The sequence shown here is derived from an EMBL/GenBank/DDBJ whole genome shotgun (WGS) entry which is preliminary data.</text>
</comment>
<evidence type="ECO:0000313" key="2">
    <source>
        <dbReference type="EMBL" id="KAH8083313.1"/>
    </source>
</evidence>
<evidence type="ECO:0000313" key="3">
    <source>
        <dbReference type="Proteomes" id="UP000813824"/>
    </source>
</evidence>
<evidence type="ECO:0008006" key="4">
    <source>
        <dbReference type="Google" id="ProtNLM"/>
    </source>
</evidence>
<sequence length="130" mass="14980">MSQIMVVELFCLAHWLCHTTTRGDLVYGSSPGNWFPCNLVAIELRLAPDELRHVNTFQSPGFFKETSIQSTTSLSSLPPLSRQRFRAAVRNGMVHSAGFDCEWECSLLQYILRWILQIYSYCINGKYRTR</sequence>
<reference evidence="2" key="1">
    <citation type="journal article" date="2021" name="New Phytol.">
        <title>Evolutionary innovations through gain and loss of genes in the ectomycorrhizal Boletales.</title>
        <authorList>
            <person name="Wu G."/>
            <person name="Miyauchi S."/>
            <person name="Morin E."/>
            <person name="Kuo A."/>
            <person name="Drula E."/>
            <person name="Varga T."/>
            <person name="Kohler A."/>
            <person name="Feng B."/>
            <person name="Cao Y."/>
            <person name="Lipzen A."/>
            <person name="Daum C."/>
            <person name="Hundley H."/>
            <person name="Pangilinan J."/>
            <person name="Johnson J."/>
            <person name="Barry K."/>
            <person name="LaButti K."/>
            <person name="Ng V."/>
            <person name="Ahrendt S."/>
            <person name="Min B."/>
            <person name="Choi I.G."/>
            <person name="Park H."/>
            <person name="Plett J.M."/>
            <person name="Magnuson J."/>
            <person name="Spatafora J.W."/>
            <person name="Nagy L.G."/>
            <person name="Henrissat B."/>
            <person name="Grigoriev I.V."/>
            <person name="Yang Z.L."/>
            <person name="Xu J."/>
            <person name="Martin F.M."/>
        </authorList>
    </citation>
    <scope>NUCLEOTIDE SEQUENCE</scope>
    <source>
        <strain evidence="2">KKN 215</strain>
    </source>
</reference>
<gene>
    <name evidence="2" type="ORF">BXZ70DRAFT_579112</name>
</gene>
<dbReference type="EMBL" id="JAEVFJ010000048">
    <property type="protein sequence ID" value="KAH8083313.1"/>
    <property type="molecule type" value="Genomic_DNA"/>
</dbReference>
<evidence type="ECO:0000256" key="1">
    <source>
        <dbReference type="SAM" id="SignalP"/>
    </source>
</evidence>
<proteinExistence type="predicted"/>
<accession>A0A8K0UFQ1</accession>
<protein>
    <recommendedName>
        <fullName evidence="4">Secreted protein</fullName>
    </recommendedName>
</protein>
<keyword evidence="3" id="KW-1185">Reference proteome</keyword>
<dbReference type="Proteomes" id="UP000813824">
    <property type="component" value="Unassembled WGS sequence"/>
</dbReference>
<name>A0A8K0UFQ1_9AGAR</name>
<feature type="signal peptide" evidence="1">
    <location>
        <begin position="1"/>
        <end position="23"/>
    </location>
</feature>